<evidence type="ECO:0000256" key="2">
    <source>
        <dbReference type="SAM" id="MobiDB-lite"/>
    </source>
</evidence>
<name>A0ABT9XKA6_9BACL</name>
<keyword evidence="1" id="KW-0697">Rotamase</keyword>
<evidence type="ECO:0000256" key="3">
    <source>
        <dbReference type="SAM" id="SignalP"/>
    </source>
</evidence>
<dbReference type="InterPro" id="IPR000297">
    <property type="entry name" value="PPIase_PpiC"/>
</dbReference>
<evidence type="ECO:0000313" key="5">
    <source>
        <dbReference type="EMBL" id="MDQ0190156.1"/>
    </source>
</evidence>
<dbReference type="RefSeq" id="WP_274457386.1">
    <property type="nucleotide sequence ID" value="NZ_CP067097.1"/>
</dbReference>
<dbReference type="Gene3D" id="3.10.50.40">
    <property type="match status" value="1"/>
</dbReference>
<reference evidence="5 6" key="1">
    <citation type="submission" date="2023-07" db="EMBL/GenBank/DDBJ databases">
        <title>Genomic Encyclopedia of Type Strains, Phase IV (KMG-IV): sequencing the most valuable type-strain genomes for metagenomic binning, comparative biology and taxonomic classification.</title>
        <authorList>
            <person name="Goeker M."/>
        </authorList>
    </citation>
    <scope>NUCLEOTIDE SEQUENCE [LARGE SCALE GENOMIC DNA]</scope>
    <source>
        <strain evidence="5 6">DSM 4006</strain>
    </source>
</reference>
<dbReference type="Proteomes" id="UP001232973">
    <property type="component" value="Unassembled WGS sequence"/>
</dbReference>
<protein>
    <submittedName>
        <fullName evidence="5">Foldase protein PrsA</fullName>
        <ecNumber evidence="5">5.2.1.8</ecNumber>
    </submittedName>
</protein>
<comment type="caution">
    <text evidence="5">The sequence shown here is derived from an EMBL/GenBank/DDBJ whole genome shotgun (WGS) entry which is preliminary data.</text>
</comment>
<dbReference type="EMBL" id="JAUSTP010000015">
    <property type="protein sequence ID" value="MDQ0190156.1"/>
    <property type="molecule type" value="Genomic_DNA"/>
</dbReference>
<dbReference type="Pfam" id="PF00639">
    <property type="entry name" value="Rotamase"/>
    <property type="match status" value="1"/>
</dbReference>
<dbReference type="PROSITE" id="PS50198">
    <property type="entry name" value="PPIC_PPIASE_2"/>
    <property type="match status" value="1"/>
</dbReference>
<evidence type="ECO:0000313" key="6">
    <source>
        <dbReference type="Proteomes" id="UP001232973"/>
    </source>
</evidence>
<dbReference type="SUPFAM" id="SSF109998">
    <property type="entry name" value="Triger factor/SurA peptide-binding domain-like"/>
    <property type="match status" value="1"/>
</dbReference>
<dbReference type="InterPro" id="IPR050245">
    <property type="entry name" value="PrsA_foldase"/>
</dbReference>
<feature type="chain" id="PRO_5045212071" evidence="3">
    <location>
        <begin position="23"/>
        <end position="325"/>
    </location>
</feature>
<feature type="compositionally biased region" description="Low complexity" evidence="2">
    <location>
        <begin position="30"/>
        <end position="43"/>
    </location>
</feature>
<gene>
    <name evidence="5" type="ORF">J2S03_002019</name>
</gene>
<dbReference type="SUPFAM" id="SSF54534">
    <property type="entry name" value="FKBP-like"/>
    <property type="match status" value="1"/>
</dbReference>
<dbReference type="PROSITE" id="PS51257">
    <property type="entry name" value="PROKAR_LIPOPROTEIN"/>
    <property type="match status" value="1"/>
</dbReference>
<dbReference type="InterPro" id="IPR046357">
    <property type="entry name" value="PPIase_dom_sf"/>
</dbReference>
<dbReference type="InterPro" id="IPR027304">
    <property type="entry name" value="Trigger_fact/SurA_dom_sf"/>
</dbReference>
<dbReference type="PANTHER" id="PTHR47245">
    <property type="entry name" value="PEPTIDYLPROLYL ISOMERASE"/>
    <property type="match status" value="1"/>
</dbReference>
<feature type="region of interest" description="Disordered" evidence="2">
    <location>
        <begin position="28"/>
        <end position="50"/>
    </location>
</feature>
<evidence type="ECO:0000259" key="4">
    <source>
        <dbReference type="PROSITE" id="PS50198"/>
    </source>
</evidence>
<organism evidence="5 6">
    <name type="scientific">Alicyclobacillus cycloheptanicus</name>
    <dbReference type="NCBI Taxonomy" id="1457"/>
    <lineage>
        <taxon>Bacteria</taxon>
        <taxon>Bacillati</taxon>
        <taxon>Bacillota</taxon>
        <taxon>Bacilli</taxon>
        <taxon>Bacillales</taxon>
        <taxon>Alicyclobacillaceae</taxon>
        <taxon>Alicyclobacillus</taxon>
    </lineage>
</organism>
<dbReference type="GO" id="GO:0003755">
    <property type="term" value="F:peptidyl-prolyl cis-trans isomerase activity"/>
    <property type="evidence" value="ECO:0007669"/>
    <property type="project" value="UniProtKB-EC"/>
</dbReference>
<dbReference type="PANTHER" id="PTHR47245:SF2">
    <property type="entry name" value="PEPTIDYL-PROLYL CIS-TRANS ISOMERASE HP_0175-RELATED"/>
    <property type="match status" value="1"/>
</dbReference>
<keyword evidence="1 5" id="KW-0413">Isomerase</keyword>
<keyword evidence="3" id="KW-0732">Signal</keyword>
<keyword evidence="6" id="KW-1185">Reference proteome</keyword>
<sequence length="325" mass="35408">MPNRKHVFAGVTAALLITVAAAGCGTAKPANNTTSTNQTTASTIPQPNYTGPTVATYNGGKLTKQELDQQYNLQVVWAGQQSKETKQQFATWYTLYYKYLYQKAAAAVKTPIDVAAAQSQANSILSEMANASSGGPYKTTAQATNKLKSLGLSKSDLVHMVERTQVLNTYLEQQVYNDNKSLFQEVTVDEILLPTEAQAKQIEAKLKAGANFAKLADQYSKDPSVKQNHGTYANALVAEFVPNFAKACRTLPIGKISDPVHTQYGYHILRVDKRGIMPFSQARTQIEQGSLPQSVMQTLQNDIQKIAAQAEKDANIKIVAKASDL</sequence>
<proteinExistence type="predicted"/>
<feature type="domain" description="PpiC" evidence="4">
    <location>
        <begin position="183"/>
        <end position="273"/>
    </location>
</feature>
<dbReference type="EC" id="5.2.1.8" evidence="5"/>
<accession>A0ABT9XKA6</accession>
<feature type="signal peptide" evidence="3">
    <location>
        <begin position="1"/>
        <end position="22"/>
    </location>
</feature>
<evidence type="ECO:0000256" key="1">
    <source>
        <dbReference type="PROSITE-ProRule" id="PRU00278"/>
    </source>
</evidence>